<dbReference type="EMBL" id="BQNB010009111">
    <property type="protein sequence ID" value="GJS58902.1"/>
    <property type="molecule type" value="Genomic_DNA"/>
</dbReference>
<comment type="caution">
    <text evidence="1">The sequence shown here is derived from an EMBL/GenBank/DDBJ whole genome shotgun (WGS) entry which is preliminary data.</text>
</comment>
<protein>
    <submittedName>
        <fullName evidence="1">Uncharacterized protein</fullName>
    </submittedName>
</protein>
<organism evidence="1 2">
    <name type="scientific">Tanacetum coccineum</name>
    <dbReference type="NCBI Taxonomy" id="301880"/>
    <lineage>
        <taxon>Eukaryota</taxon>
        <taxon>Viridiplantae</taxon>
        <taxon>Streptophyta</taxon>
        <taxon>Embryophyta</taxon>
        <taxon>Tracheophyta</taxon>
        <taxon>Spermatophyta</taxon>
        <taxon>Magnoliopsida</taxon>
        <taxon>eudicotyledons</taxon>
        <taxon>Gunneridae</taxon>
        <taxon>Pentapetalae</taxon>
        <taxon>asterids</taxon>
        <taxon>campanulids</taxon>
        <taxon>Asterales</taxon>
        <taxon>Asteraceae</taxon>
        <taxon>Asteroideae</taxon>
        <taxon>Anthemideae</taxon>
        <taxon>Anthemidinae</taxon>
        <taxon>Tanacetum</taxon>
    </lineage>
</organism>
<dbReference type="Proteomes" id="UP001151760">
    <property type="component" value="Unassembled WGS sequence"/>
</dbReference>
<reference evidence="1" key="2">
    <citation type="submission" date="2022-01" db="EMBL/GenBank/DDBJ databases">
        <authorList>
            <person name="Yamashiro T."/>
            <person name="Shiraishi A."/>
            <person name="Satake H."/>
            <person name="Nakayama K."/>
        </authorList>
    </citation>
    <scope>NUCLEOTIDE SEQUENCE</scope>
</reference>
<evidence type="ECO:0000313" key="2">
    <source>
        <dbReference type="Proteomes" id="UP001151760"/>
    </source>
</evidence>
<keyword evidence="2" id="KW-1185">Reference proteome</keyword>
<name>A0ABQ4X187_9ASTR</name>
<gene>
    <name evidence="1" type="ORF">Tco_0653686</name>
</gene>
<reference evidence="1" key="1">
    <citation type="journal article" date="2022" name="Int. J. Mol. Sci.">
        <title>Draft Genome of Tanacetum Coccineum: Genomic Comparison of Closely Related Tanacetum-Family Plants.</title>
        <authorList>
            <person name="Yamashiro T."/>
            <person name="Shiraishi A."/>
            <person name="Nakayama K."/>
            <person name="Satake H."/>
        </authorList>
    </citation>
    <scope>NUCLEOTIDE SEQUENCE</scope>
</reference>
<accession>A0ABQ4X187</accession>
<evidence type="ECO:0000313" key="1">
    <source>
        <dbReference type="EMBL" id="GJS58902.1"/>
    </source>
</evidence>
<proteinExistence type="predicted"/>
<sequence>MCTYLKNISKRAGDELEQEVTKKQKVDDVQEIAKVDNDQEATKIKELMEIVPDKEEVAIDAIPLAVKPPSIID</sequence>